<dbReference type="EMBL" id="JAAVJR010000837">
    <property type="protein sequence ID" value="NJW55128.1"/>
    <property type="molecule type" value="Genomic_DNA"/>
</dbReference>
<sequence length="113" mass="13097">MIGIIILLQLVYFFYPFSSEVAEDPEQEQLVFQLQKEMDSLKQVRSQEISIPLKPFNPNFISDYKGYMLGMSLEEIDRLHEYRAQELWVNSAEEFQGVTGVSDSLLKILAPSF</sequence>
<accession>A0ABX1D3U7</accession>
<evidence type="ECO:0000313" key="2">
    <source>
        <dbReference type="Proteomes" id="UP000703674"/>
    </source>
</evidence>
<protein>
    <submittedName>
        <fullName evidence="1">Helix-hairpin-helix domain-containing protein</fullName>
    </submittedName>
</protein>
<proteinExistence type="predicted"/>
<dbReference type="Proteomes" id="UP000703674">
    <property type="component" value="Unassembled WGS sequence"/>
</dbReference>
<keyword evidence="2" id="KW-1185">Reference proteome</keyword>
<name>A0ABX1D3U7_9FLAO</name>
<reference evidence="1 2" key="1">
    <citation type="submission" date="2020-03" db="EMBL/GenBank/DDBJ databases">
        <title>Salinimicrobium sp. nov, isolated from SCS.</title>
        <authorList>
            <person name="Cao W.R."/>
        </authorList>
    </citation>
    <scope>NUCLEOTIDE SEQUENCE [LARGE SCALE GENOMIC DNA]</scope>
    <source>
        <strain evidence="2">J15B91</strain>
    </source>
</reference>
<feature type="non-terminal residue" evidence="1">
    <location>
        <position position="113"/>
    </location>
</feature>
<comment type="caution">
    <text evidence="1">The sequence shown here is derived from an EMBL/GenBank/DDBJ whole genome shotgun (WGS) entry which is preliminary data.</text>
</comment>
<gene>
    <name evidence="1" type="ORF">HC175_19635</name>
</gene>
<organism evidence="1 2">
    <name type="scientific">Salinimicrobium oceani</name>
    <dbReference type="NCBI Taxonomy" id="2722702"/>
    <lineage>
        <taxon>Bacteria</taxon>
        <taxon>Pseudomonadati</taxon>
        <taxon>Bacteroidota</taxon>
        <taxon>Flavobacteriia</taxon>
        <taxon>Flavobacteriales</taxon>
        <taxon>Flavobacteriaceae</taxon>
        <taxon>Salinimicrobium</taxon>
    </lineage>
</organism>
<evidence type="ECO:0000313" key="1">
    <source>
        <dbReference type="EMBL" id="NJW55128.1"/>
    </source>
</evidence>